<dbReference type="Proteomes" id="UP000320244">
    <property type="component" value="Unassembled WGS sequence"/>
</dbReference>
<accession>A0A563DS41</accession>
<protein>
    <submittedName>
        <fullName evidence="3">IS110 family transposase</fullName>
    </submittedName>
</protein>
<dbReference type="InterPro" id="IPR002525">
    <property type="entry name" value="Transp_IS110-like_N"/>
</dbReference>
<reference evidence="3 4" key="2">
    <citation type="submission" date="2019-08" db="EMBL/GenBank/DDBJ databases">
        <title>Jejuicoccus antrihumi gen. nov., sp. nov., a new member of the family Dermacoccaceae isolated from a cave.</title>
        <authorList>
            <person name="Schumann P."/>
            <person name="Kim I.S."/>
        </authorList>
    </citation>
    <scope>NUCLEOTIDE SEQUENCE [LARGE SCALE GENOMIC DNA]</scope>
    <source>
        <strain evidence="3 4">C5-26</strain>
    </source>
</reference>
<name>A0A563DS41_9MICO</name>
<dbReference type="AlphaFoldDB" id="A0A563DS41"/>
<organism evidence="3 4">
    <name type="scientific">Leekyejoonella antrihumi</name>
    <dbReference type="NCBI Taxonomy" id="1660198"/>
    <lineage>
        <taxon>Bacteria</taxon>
        <taxon>Bacillati</taxon>
        <taxon>Actinomycetota</taxon>
        <taxon>Actinomycetes</taxon>
        <taxon>Micrococcales</taxon>
        <taxon>Dermacoccaceae</taxon>
        <taxon>Leekyejoonella</taxon>
    </lineage>
</organism>
<proteinExistence type="predicted"/>
<dbReference type="InterPro" id="IPR047650">
    <property type="entry name" value="Transpos_IS110"/>
</dbReference>
<dbReference type="PANTHER" id="PTHR33055:SF15">
    <property type="entry name" value="TRANSPOSASE-RELATED"/>
    <property type="match status" value="1"/>
</dbReference>
<evidence type="ECO:0000313" key="4">
    <source>
        <dbReference type="Proteomes" id="UP000320244"/>
    </source>
</evidence>
<dbReference type="Pfam" id="PF01548">
    <property type="entry name" value="DEDD_Tnp_IS110"/>
    <property type="match status" value="1"/>
</dbReference>
<evidence type="ECO:0000259" key="1">
    <source>
        <dbReference type="Pfam" id="PF01548"/>
    </source>
</evidence>
<keyword evidence="4" id="KW-1185">Reference proteome</keyword>
<dbReference type="Pfam" id="PF02371">
    <property type="entry name" value="Transposase_20"/>
    <property type="match status" value="1"/>
</dbReference>
<dbReference type="PANTHER" id="PTHR33055">
    <property type="entry name" value="TRANSPOSASE FOR INSERTION SEQUENCE ELEMENT IS1111A"/>
    <property type="match status" value="1"/>
</dbReference>
<dbReference type="NCBIfam" id="NF033542">
    <property type="entry name" value="transpos_IS110"/>
    <property type="match status" value="1"/>
</dbReference>
<dbReference type="InterPro" id="IPR003346">
    <property type="entry name" value="Transposase_20"/>
</dbReference>
<dbReference type="GO" id="GO:0004803">
    <property type="term" value="F:transposase activity"/>
    <property type="evidence" value="ECO:0007669"/>
    <property type="project" value="InterPro"/>
</dbReference>
<dbReference type="GO" id="GO:0003677">
    <property type="term" value="F:DNA binding"/>
    <property type="evidence" value="ECO:0007669"/>
    <property type="project" value="InterPro"/>
</dbReference>
<feature type="domain" description="Transposase IS116/IS110/IS902 C-terminal" evidence="2">
    <location>
        <begin position="253"/>
        <end position="330"/>
    </location>
</feature>
<dbReference type="OrthoDB" id="9815354at2"/>
<dbReference type="GO" id="GO:0006313">
    <property type="term" value="P:DNA transposition"/>
    <property type="evidence" value="ECO:0007669"/>
    <property type="project" value="InterPro"/>
</dbReference>
<sequence>MDVMFDRVAGLDIGKASLTVCVRTPGVGRGRHTETRTFKTTLGSLRLMRDWLLEQGVSIAAMESTSTYWKPPFYCLEEVMQVWLLNAAHMKAVPGRKSDVRDAEWIAQLLEHGLLAPSFVPPPPIRRLRMLTRYRVQLLGDRTRESVRLELMLEDASIKLSSVASSLSTVSARAMLAAMIEGERDPLVLAEMAKGRMRVKIPELAQALEGHFDEHHAQLAGSILHRLDLVEAALAELEETLRVEFAPWAHQLELLQTIPGVGEHVAQVIVAETGADMSRFPSAAHLAAWAGLAPGMYESAGKRRQVGKRHGNRWLTAMLVESAGSVGRMHGTNYLSTQHARLSRRRGMGRAQVAVAHSILVSAYYMLQRDEPYHDLGPEWFGRRDDEAHTRRLVAQLERLGHTVVIDPAA</sequence>
<reference evidence="3 4" key="1">
    <citation type="submission" date="2019-05" db="EMBL/GenBank/DDBJ databases">
        <authorList>
            <person name="Lee S.D."/>
        </authorList>
    </citation>
    <scope>NUCLEOTIDE SEQUENCE [LARGE SCALE GENOMIC DNA]</scope>
    <source>
        <strain evidence="3 4">C5-26</strain>
    </source>
</reference>
<feature type="domain" description="Transposase IS110-like N-terminal" evidence="1">
    <location>
        <begin position="9"/>
        <end position="155"/>
    </location>
</feature>
<comment type="caution">
    <text evidence="3">The sequence shown here is derived from an EMBL/GenBank/DDBJ whole genome shotgun (WGS) entry which is preliminary data.</text>
</comment>
<gene>
    <name evidence="3" type="ORF">FGL98_22495</name>
</gene>
<dbReference type="EMBL" id="VCQV01000049">
    <property type="protein sequence ID" value="TWP33060.1"/>
    <property type="molecule type" value="Genomic_DNA"/>
</dbReference>
<evidence type="ECO:0000313" key="3">
    <source>
        <dbReference type="EMBL" id="TWP33060.1"/>
    </source>
</evidence>
<evidence type="ECO:0000259" key="2">
    <source>
        <dbReference type="Pfam" id="PF02371"/>
    </source>
</evidence>